<dbReference type="Gene3D" id="3.40.50.12780">
    <property type="entry name" value="N-terminal domain of ligase-like"/>
    <property type="match status" value="1"/>
</dbReference>
<feature type="domain" description="AMP-dependent synthetase/ligase" evidence="5">
    <location>
        <begin position="43"/>
        <end position="238"/>
    </location>
</feature>
<dbReference type="PANTHER" id="PTHR24096:SF338">
    <property type="entry name" value="4-COUMARATE--COA LIGASE-LIKE 8-RELATED"/>
    <property type="match status" value="1"/>
</dbReference>
<dbReference type="GO" id="GO:0016405">
    <property type="term" value="F:CoA-ligase activity"/>
    <property type="evidence" value="ECO:0007669"/>
    <property type="project" value="TreeGrafter"/>
</dbReference>
<comment type="caution">
    <text evidence="6">The sequence shown here is derived from an EMBL/GenBank/DDBJ whole genome shotgun (WGS) entry which is preliminary data.</text>
</comment>
<protein>
    <recommendedName>
        <fullName evidence="5">AMP-dependent synthetase/ligase domain-containing protein</fullName>
    </recommendedName>
</protein>
<dbReference type="InterPro" id="IPR000873">
    <property type="entry name" value="AMP-dep_synth/lig_dom"/>
</dbReference>
<feature type="region of interest" description="Disordered" evidence="4">
    <location>
        <begin position="467"/>
        <end position="497"/>
    </location>
</feature>
<reference evidence="6" key="1">
    <citation type="submission" date="2020-07" db="EMBL/GenBank/DDBJ databases">
        <title>Genome sequence and genetic diversity analysis of an under-domesticated orphan crop, white fonio (Digitaria exilis).</title>
        <authorList>
            <person name="Bennetzen J.L."/>
            <person name="Chen S."/>
            <person name="Ma X."/>
            <person name="Wang X."/>
            <person name="Yssel A.E.J."/>
            <person name="Chaluvadi S.R."/>
            <person name="Johnson M."/>
            <person name="Gangashetty P."/>
            <person name="Hamidou F."/>
            <person name="Sanogo M.D."/>
            <person name="Zwaenepoel A."/>
            <person name="Wallace J."/>
            <person name="Van De Peer Y."/>
            <person name="Van Deynze A."/>
        </authorList>
    </citation>
    <scope>NUCLEOTIDE SEQUENCE</scope>
    <source>
        <tissue evidence="6">Leaves</tissue>
    </source>
</reference>
<evidence type="ECO:0000313" key="7">
    <source>
        <dbReference type="Proteomes" id="UP000636709"/>
    </source>
</evidence>
<accession>A0A835KUU0</accession>
<dbReference type="SUPFAM" id="SSF56801">
    <property type="entry name" value="Acetyl-CoA synthetase-like"/>
    <property type="match status" value="1"/>
</dbReference>
<sequence>MATYLTAGYCAATGIYSRHHPPLATVTVSSFPEYLFPRLLQFPPDRPAFVDASTGATLSFADLRTLSLKTATALSALGLRRGHVALLLAPNSLHFPILSFGVLALGAVLSTTNPLLTANELAGQAQDSEPFLALTTAELAPKLVSLMSTRVVLIDQLLAGIDGHEEWAWDNSPVCRDDPALHFYSSGTTGKSKASGADGGGDVDVYGCVLPMFHLFGFSMFVLGTTAMGTTKVLVPGRAIIDVDETPPMSHGCGVLRGATAARANGALPSLLQQPISSSRPKPASSFSSSLAAQQLGPSPSALSCSHRHVDPACHLLPRVVSKKDSASSPHDARRRVPLAHAKTASPGLYMSCRTSSSLPRPASQNPSNRPPSSRRRRQSPVAAPLRRQELTSDLRGKVRNTPSSFALPLSLYLARASSPLSSSRASPSRATNVAQSSSRLILASELCDSGEPPPCAAAHCLLRPAAPPREILTARSKSDGPDRTRVESTQRAPKSP</sequence>
<dbReference type="GO" id="GO:0005777">
    <property type="term" value="C:peroxisome"/>
    <property type="evidence" value="ECO:0007669"/>
    <property type="project" value="TreeGrafter"/>
</dbReference>
<name>A0A835KUU0_9POAL</name>
<keyword evidence="2" id="KW-0547">Nucleotide-binding</keyword>
<evidence type="ECO:0000259" key="5">
    <source>
        <dbReference type="Pfam" id="PF00501"/>
    </source>
</evidence>
<dbReference type="GO" id="GO:0005524">
    <property type="term" value="F:ATP binding"/>
    <property type="evidence" value="ECO:0007669"/>
    <property type="project" value="UniProtKB-KW"/>
</dbReference>
<evidence type="ECO:0000256" key="3">
    <source>
        <dbReference type="ARBA" id="ARBA00022840"/>
    </source>
</evidence>
<proteinExistence type="predicted"/>
<gene>
    <name evidence="6" type="ORF">HU200_002944</name>
</gene>
<organism evidence="6 7">
    <name type="scientific">Digitaria exilis</name>
    <dbReference type="NCBI Taxonomy" id="1010633"/>
    <lineage>
        <taxon>Eukaryota</taxon>
        <taxon>Viridiplantae</taxon>
        <taxon>Streptophyta</taxon>
        <taxon>Embryophyta</taxon>
        <taxon>Tracheophyta</taxon>
        <taxon>Spermatophyta</taxon>
        <taxon>Magnoliopsida</taxon>
        <taxon>Liliopsida</taxon>
        <taxon>Poales</taxon>
        <taxon>Poaceae</taxon>
        <taxon>PACMAD clade</taxon>
        <taxon>Panicoideae</taxon>
        <taxon>Panicodae</taxon>
        <taxon>Paniceae</taxon>
        <taxon>Anthephorinae</taxon>
        <taxon>Digitaria</taxon>
    </lineage>
</organism>
<dbReference type="InterPro" id="IPR042099">
    <property type="entry name" value="ANL_N_sf"/>
</dbReference>
<feature type="region of interest" description="Disordered" evidence="4">
    <location>
        <begin position="321"/>
        <end position="402"/>
    </location>
</feature>
<dbReference type="GO" id="GO:0016878">
    <property type="term" value="F:acid-thiol ligase activity"/>
    <property type="evidence" value="ECO:0007669"/>
    <property type="project" value="UniProtKB-ARBA"/>
</dbReference>
<evidence type="ECO:0000256" key="4">
    <source>
        <dbReference type="SAM" id="MobiDB-lite"/>
    </source>
</evidence>
<dbReference type="Pfam" id="PF00501">
    <property type="entry name" value="AMP-binding"/>
    <property type="match status" value="1"/>
</dbReference>
<feature type="compositionally biased region" description="Low complexity" evidence="4">
    <location>
        <begin position="360"/>
        <end position="372"/>
    </location>
</feature>
<keyword evidence="7" id="KW-1185">Reference proteome</keyword>
<evidence type="ECO:0000256" key="1">
    <source>
        <dbReference type="ARBA" id="ARBA00022598"/>
    </source>
</evidence>
<keyword evidence="3" id="KW-0067">ATP-binding</keyword>
<evidence type="ECO:0000256" key="2">
    <source>
        <dbReference type="ARBA" id="ARBA00022741"/>
    </source>
</evidence>
<feature type="compositionally biased region" description="Basic and acidic residues" evidence="4">
    <location>
        <begin position="387"/>
        <end position="397"/>
    </location>
</feature>
<feature type="compositionally biased region" description="Basic and acidic residues" evidence="4">
    <location>
        <begin position="477"/>
        <end position="489"/>
    </location>
</feature>
<dbReference type="Proteomes" id="UP000636709">
    <property type="component" value="Unassembled WGS sequence"/>
</dbReference>
<evidence type="ECO:0000313" key="6">
    <source>
        <dbReference type="EMBL" id="KAF8779263.1"/>
    </source>
</evidence>
<keyword evidence="1" id="KW-0436">Ligase</keyword>
<dbReference type="AlphaFoldDB" id="A0A835KUU0"/>
<dbReference type="PANTHER" id="PTHR24096">
    <property type="entry name" value="LONG-CHAIN-FATTY-ACID--COA LIGASE"/>
    <property type="match status" value="1"/>
</dbReference>
<dbReference type="EMBL" id="JACEFO010000186">
    <property type="protein sequence ID" value="KAF8779263.1"/>
    <property type="molecule type" value="Genomic_DNA"/>
</dbReference>
<feature type="region of interest" description="Disordered" evidence="4">
    <location>
        <begin position="273"/>
        <end position="293"/>
    </location>
</feature>